<dbReference type="EMBL" id="JANBPK010000817">
    <property type="protein sequence ID" value="KAJ2930870.1"/>
    <property type="molecule type" value="Genomic_DNA"/>
</dbReference>
<sequence>MVLEAKDNKVISAKFNGERAQQWLLQPDPSGKCKVALASLVDGQYVQLQQDQAKMGRSPFYWEIVENGDTYRLGEGQNKLALPLSSGDACKIKTIASDSQEEDESITLFVFEDTPEVRGALRLGTKGQLGDSELSVSYTDGQAGQIRIHNHLDSTIYAAVSAPVGADESFAQWAVKPDTWERWSRSADESVHVSLGDGCIGAQTAKIVRGETGKVLHIHSLPSNPKWEGIKSVAPTDAKYIENGVERTHHIGVKNNLGFDIHASVLTSLQGSGDTRQWNMKPGITEFWSRQGPEVVLVSVGSALGVPRAFVGKVGFTLQINDL</sequence>
<accession>A0A9W8J9Z3</accession>
<keyword evidence="2" id="KW-1185">Reference proteome</keyword>
<dbReference type="Gene3D" id="2.80.10.50">
    <property type="match status" value="1"/>
</dbReference>
<dbReference type="Proteomes" id="UP001140091">
    <property type="component" value="Unassembled WGS sequence"/>
</dbReference>
<protein>
    <submittedName>
        <fullName evidence="1">Uncharacterized protein</fullName>
    </submittedName>
</protein>
<name>A0A9W8J9Z3_9AGAR</name>
<organism evidence="1 2">
    <name type="scientific">Candolleomyces eurysporus</name>
    <dbReference type="NCBI Taxonomy" id="2828524"/>
    <lineage>
        <taxon>Eukaryota</taxon>
        <taxon>Fungi</taxon>
        <taxon>Dikarya</taxon>
        <taxon>Basidiomycota</taxon>
        <taxon>Agaricomycotina</taxon>
        <taxon>Agaricomycetes</taxon>
        <taxon>Agaricomycetidae</taxon>
        <taxon>Agaricales</taxon>
        <taxon>Agaricineae</taxon>
        <taxon>Psathyrellaceae</taxon>
        <taxon>Candolleomyces</taxon>
    </lineage>
</organism>
<evidence type="ECO:0000313" key="1">
    <source>
        <dbReference type="EMBL" id="KAJ2930870.1"/>
    </source>
</evidence>
<comment type="caution">
    <text evidence="1">The sequence shown here is derived from an EMBL/GenBank/DDBJ whole genome shotgun (WGS) entry which is preliminary data.</text>
</comment>
<dbReference type="OrthoDB" id="3047832at2759"/>
<proteinExistence type="predicted"/>
<evidence type="ECO:0000313" key="2">
    <source>
        <dbReference type="Proteomes" id="UP001140091"/>
    </source>
</evidence>
<feature type="non-terminal residue" evidence="1">
    <location>
        <position position="1"/>
    </location>
</feature>
<gene>
    <name evidence="1" type="ORF">H1R20_g6223</name>
</gene>
<reference evidence="1" key="1">
    <citation type="submission" date="2022-06" db="EMBL/GenBank/DDBJ databases">
        <title>Genome Sequence of Candolleomyces eurysporus.</title>
        <authorList>
            <person name="Buettner E."/>
        </authorList>
    </citation>
    <scope>NUCLEOTIDE SEQUENCE</scope>
    <source>
        <strain evidence="1">VTCC 930004</strain>
    </source>
</reference>
<dbReference type="AlphaFoldDB" id="A0A9W8J9Z3"/>